<feature type="region of interest" description="Disordered" evidence="1">
    <location>
        <begin position="577"/>
        <end position="604"/>
    </location>
</feature>
<sequence>MFLDRTTETIWHFLGLMRLFEAQDRQQISYDPFDADRAPPELDALTLHQLLKRFEYAPPGYDPEVADRPSAPDLPAIAPGVPLGPLGGPGDVVAPASGARGAEPVPAGPVAVPAPLPEVPFGPGALAPNMTVTVTVQINHLSDRDTLDGDAMPVAAWHAVADAMHDVLAAGVAAASPLDLSPFRTPAEATTEAATALIDGIAGEADAAGGRIATGDDAAGLWIDGLRADTLPRIADLMPERTAPGADAPPGQAMLGETHAINAASVLVQRIDAPTILVRGEAVALDMVSQVSLHADPGGGTTALNAAALTPGATAGDGPGASLGAGWPMRIETTVLDGDLLSFSWTRQVNALDDTDAVWTTSAAAWLQTGANTAVNISSLFADGMLFDLIVVGGDMVSLFGILQTNALSDLDAILWPGAEETPDNLLANSARLTHQSTDTLTTMPAGMSAPGDDAAIADAAMRFPSALMGDGTMRVLHVTGDFKEIHVVEQANTLVDHDMAHIPGATAISEAGNALVNEAMLQVAGVDSQVIAGGGAYTDAVLHQAGLIAGEAPGTEGAALASEAVVFLADELLGEGAEQTSDPGTSAQPHDDMPADPMQTMLA</sequence>
<name>A0A3D9BY24_9RHOB</name>
<keyword evidence="3" id="KW-1185">Reference proteome</keyword>
<feature type="compositionally biased region" description="Polar residues" evidence="1">
    <location>
        <begin position="579"/>
        <end position="589"/>
    </location>
</feature>
<dbReference type="OrthoDB" id="8283038at2"/>
<protein>
    <recommendedName>
        <fullName evidence="4">Type I secretion protein</fullName>
    </recommendedName>
</protein>
<dbReference type="Proteomes" id="UP000257131">
    <property type="component" value="Unassembled WGS sequence"/>
</dbReference>
<comment type="caution">
    <text evidence="2">The sequence shown here is derived from an EMBL/GenBank/DDBJ whole genome shotgun (WGS) entry which is preliminary data.</text>
</comment>
<dbReference type="AlphaFoldDB" id="A0A3D9BY24"/>
<organism evidence="2 3">
    <name type="scientific">Rhodosalinus sediminis</name>
    <dbReference type="NCBI Taxonomy" id="1940533"/>
    <lineage>
        <taxon>Bacteria</taxon>
        <taxon>Pseudomonadati</taxon>
        <taxon>Pseudomonadota</taxon>
        <taxon>Alphaproteobacteria</taxon>
        <taxon>Rhodobacterales</taxon>
        <taxon>Paracoccaceae</taxon>
        <taxon>Rhodosalinus</taxon>
    </lineage>
</organism>
<proteinExistence type="predicted"/>
<evidence type="ECO:0008006" key="4">
    <source>
        <dbReference type="Google" id="ProtNLM"/>
    </source>
</evidence>
<dbReference type="EMBL" id="QOHR01000002">
    <property type="protein sequence ID" value="REC58470.1"/>
    <property type="molecule type" value="Genomic_DNA"/>
</dbReference>
<dbReference type="RefSeq" id="WP_115978301.1">
    <property type="nucleotide sequence ID" value="NZ_QOHR01000002.1"/>
</dbReference>
<evidence type="ECO:0000313" key="3">
    <source>
        <dbReference type="Proteomes" id="UP000257131"/>
    </source>
</evidence>
<gene>
    <name evidence="2" type="ORF">DRV84_02600</name>
</gene>
<evidence type="ECO:0000313" key="2">
    <source>
        <dbReference type="EMBL" id="REC58470.1"/>
    </source>
</evidence>
<reference evidence="2 3" key="1">
    <citation type="journal article" date="2017" name="Int. J. Syst. Evol. Microbiol.">
        <title>Rhodosalinus sediminis gen. nov., sp. nov., isolated from marine saltern.</title>
        <authorList>
            <person name="Guo L.Y."/>
            <person name="Ling S.K."/>
            <person name="Li C.M."/>
            <person name="Chen G.J."/>
            <person name="Du Z.J."/>
        </authorList>
    </citation>
    <scope>NUCLEOTIDE SEQUENCE [LARGE SCALE GENOMIC DNA]</scope>
    <source>
        <strain evidence="2 3">WDN1C137</strain>
    </source>
</reference>
<accession>A0A3D9BY24</accession>
<evidence type="ECO:0000256" key="1">
    <source>
        <dbReference type="SAM" id="MobiDB-lite"/>
    </source>
</evidence>